<evidence type="ECO:0000313" key="1">
    <source>
        <dbReference type="EMBL" id="TGE04893.1"/>
    </source>
</evidence>
<reference evidence="1 2" key="1">
    <citation type="submission" date="2019-04" db="EMBL/GenBank/DDBJ databases">
        <authorList>
            <person name="Feng G."/>
            <person name="Zhang J."/>
            <person name="Zhu H."/>
        </authorList>
    </citation>
    <scope>NUCLEOTIDE SEQUENCE [LARGE SCALE GENOMIC DNA]</scope>
    <source>
        <strain evidence="1 2">92R-1</strain>
    </source>
</reference>
<dbReference type="EMBL" id="SRLA01000005">
    <property type="protein sequence ID" value="TGE04893.1"/>
    <property type="molecule type" value="Genomic_DNA"/>
</dbReference>
<comment type="caution">
    <text evidence="1">The sequence shown here is derived from an EMBL/GenBank/DDBJ whole genome shotgun (WGS) entry which is preliminary data.</text>
</comment>
<gene>
    <name evidence="1" type="ORF">EU556_22205</name>
</gene>
<keyword evidence="2" id="KW-1185">Reference proteome</keyword>
<dbReference type="OrthoDB" id="1097772at2"/>
<accession>A0A4Z0P1H8</accession>
<organism evidence="1 2">
    <name type="scientific">Hymenobacter fodinae</name>
    <dbReference type="NCBI Taxonomy" id="2510796"/>
    <lineage>
        <taxon>Bacteria</taxon>
        <taxon>Pseudomonadati</taxon>
        <taxon>Bacteroidota</taxon>
        <taxon>Cytophagia</taxon>
        <taxon>Cytophagales</taxon>
        <taxon>Hymenobacteraceae</taxon>
        <taxon>Hymenobacter</taxon>
    </lineage>
</organism>
<protein>
    <submittedName>
        <fullName evidence="1">DUF4304 domain-containing protein</fullName>
    </submittedName>
</protein>
<dbReference type="Proteomes" id="UP000298337">
    <property type="component" value="Unassembled WGS sequence"/>
</dbReference>
<name>A0A4Z0P1H8_9BACT</name>
<evidence type="ECO:0000313" key="2">
    <source>
        <dbReference type="Proteomes" id="UP000298337"/>
    </source>
</evidence>
<sequence>MSVSKTEIQTQFDTLVSKVIWPEFKKRGYSKTKNNFRYYDSAGWGKILSIQKSAYGDRSNIRFTLNTGIYLPEAERLWTRGRSISNERFLEPACLIRKRIGQLKGSDDLWYELTDQSEFDNLSRLVEQDITTRVLPYLDRIDGVEAIMQQLIQVKEPNSELAIETLFNYGYQNEARKWIEDELTKTIYRTQRQKMLELQARLAHSL</sequence>
<dbReference type="AlphaFoldDB" id="A0A4Z0P1H8"/>
<dbReference type="InterPro" id="IPR025412">
    <property type="entry name" value="DUF4304"/>
</dbReference>
<dbReference type="Pfam" id="PF14137">
    <property type="entry name" value="DUF4304"/>
    <property type="match status" value="1"/>
</dbReference>
<proteinExistence type="predicted"/>